<sequence>MGLTFIISFISNVGSGSEAVAQPANYLTGVKTAFFVAFLFAVTGLLLSLFLESEKQAGERG</sequence>
<name>A0ABS4HBX5_9BACI</name>
<evidence type="ECO:0000256" key="1">
    <source>
        <dbReference type="SAM" id="Phobius"/>
    </source>
</evidence>
<accession>A0ABS4HBX5</accession>
<keyword evidence="1" id="KW-0472">Membrane</keyword>
<evidence type="ECO:0000313" key="3">
    <source>
        <dbReference type="Proteomes" id="UP001519328"/>
    </source>
</evidence>
<protein>
    <submittedName>
        <fullName evidence="2">Preprotein translocase subunit SecG</fullName>
    </submittedName>
</protein>
<organism evidence="2 3">
    <name type="scientific">Virgibacillus litoralis</name>
    <dbReference type="NCBI Taxonomy" id="578221"/>
    <lineage>
        <taxon>Bacteria</taxon>
        <taxon>Bacillati</taxon>
        <taxon>Bacillota</taxon>
        <taxon>Bacilli</taxon>
        <taxon>Bacillales</taxon>
        <taxon>Bacillaceae</taxon>
        <taxon>Virgibacillus</taxon>
    </lineage>
</organism>
<keyword evidence="3" id="KW-1185">Reference proteome</keyword>
<proteinExistence type="predicted"/>
<dbReference type="EMBL" id="JAGGKK010000005">
    <property type="protein sequence ID" value="MBP1948363.1"/>
    <property type="molecule type" value="Genomic_DNA"/>
</dbReference>
<keyword evidence="1" id="KW-1133">Transmembrane helix</keyword>
<gene>
    <name evidence="2" type="ORF">J2Z82_001299</name>
</gene>
<feature type="transmembrane region" description="Helical" evidence="1">
    <location>
        <begin position="32"/>
        <end position="51"/>
    </location>
</feature>
<reference evidence="2 3" key="1">
    <citation type="submission" date="2021-03" db="EMBL/GenBank/DDBJ databases">
        <title>Genomic Encyclopedia of Type Strains, Phase IV (KMG-IV): sequencing the most valuable type-strain genomes for metagenomic binning, comparative biology and taxonomic classification.</title>
        <authorList>
            <person name="Goeker M."/>
        </authorList>
    </citation>
    <scope>NUCLEOTIDE SEQUENCE [LARGE SCALE GENOMIC DNA]</scope>
    <source>
        <strain evidence="2 3">DSM 21085</strain>
    </source>
</reference>
<evidence type="ECO:0000313" key="2">
    <source>
        <dbReference type="EMBL" id="MBP1948363.1"/>
    </source>
</evidence>
<comment type="caution">
    <text evidence="2">The sequence shown here is derived from an EMBL/GenBank/DDBJ whole genome shotgun (WGS) entry which is preliminary data.</text>
</comment>
<keyword evidence="1" id="KW-0812">Transmembrane</keyword>
<dbReference type="Proteomes" id="UP001519328">
    <property type="component" value="Unassembled WGS sequence"/>
</dbReference>